<dbReference type="InterPro" id="IPR024535">
    <property type="entry name" value="RHGA/B-epi-like_pectate_lyase"/>
</dbReference>
<name>A0A0F9PCI6_9ZZZZ</name>
<dbReference type="EMBL" id="LAZR01002479">
    <property type="protein sequence ID" value="KKN29540.1"/>
    <property type="molecule type" value="Genomic_DNA"/>
</dbReference>
<dbReference type="InterPro" id="IPR011050">
    <property type="entry name" value="Pectin_lyase_fold/virulence"/>
</dbReference>
<dbReference type="Pfam" id="PF12708">
    <property type="entry name" value="Pect-lyase_RHGA_epim"/>
    <property type="match status" value="1"/>
</dbReference>
<feature type="domain" description="Rhamnogalacturonase A/B/Epimerase-like pectate lyase" evidence="1">
    <location>
        <begin position="49"/>
        <end position="227"/>
    </location>
</feature>
<evidence type="ECO:0000313" key="2">
    <source>
        <dbReference type="EMBL" id="KKN29540.1"/>
    </source>
</evidence>
<proteinExistence type="predicted"/>
<dbReference type="AlphaFoldDB" id="A0A0F9PCI6"/>
<organism evidence="2">
    <name type="scientific">marine sediment metagenome</name>
    <dbReference type="NCBI Taxonomy" id="412755"/>
    <lineage>
        <taxon>unclassified sequences</taxon>
        <taxon>metagenomes</taxon>
        <taxon>ecological metagenomes</taxon>
    </lineage>
</organism>
<accession>A0A0F9PCI6</accession>
<sequence>MVDPATPIDGRVQVPDLGIRPRGIPPTDHVGYQDLIARGKLHPLGLLDIRHFGAVGDGSHDDAPAIQRAITAAGRGGRSYGVFVPPGNYRLNSGLTISDRGVALIGVGEQSSFLAGSATGNMLTITNLDVLLDGLYFTVAPGVTRTAGAAVEVQNTGRPHLRDVWFNAQFWALYLNSTNDVHARSMQFINTVANGNDIRINGGNEITLTDLEMTSMAAGKIGIYILGDPASNGGEGIRIDNFAVISGGLRGIHLDPAPGNIQYVHISNGEIADQAEGGIYIGPPGGYTCRFITINSVNVMNCGGSASVPAAIFASLGVEDVHLSDVVAFANGREGIRISSGNSSVVSCRALSNSTETTNTYDGILVGGGGASTTDGTRISACSSRGASQRYGINLRPGAFGCIAVGNDTRGNGTGGVNDASVAPKDVNHNLG</sequence>
<dbReference type="Gene3D" id="2.160.20.10">
    <property type="entry name" value="Single-stranded right-handed beta-helix, Pectin lyase-like"/>
    <property type="match status" value="2"/>
</dbReference>
<dbReference type="InterPro" id="IPR012334">
    <property type="entry name" value="Pectin_lyas_fold"/>
</dbReference>
<dbReference type="SMART" id="SM00710">
    <property type="entry name" value="PbH1"/>
    <property type="match status" value="6"/>
</dbReference>
<evidence type="ECO:0000259" key="1">
    <source>
        <dbReference type="Pfam" id="PF12708"/>
    </source>
</evidence>
<protein>
    <recommendedName>
        <fullName evidence="1">Rhamnogalacturonase A/B/Epimerase-like pectate lyase domain-containing protein</fullName>
    </recommendedName>
</protein>
<reference evidence="2" key="1">
    <citation type="journal article" date="2015" name="Nature">
        <title>Complex archaea that bridge the gap between prokaryotes and eukaryotes.</title>
        <authorList>
            <person name="Spang A."/>
            <person name="Saw J.H."/>
            <person name="Jorgensen S.L."/>
            <person name="Zaremba-Niedzwiedzka K."/>
            <person name="Martijn J."/>
            <person name="Lind A.E."/>
            <person name="van Eijk R."/>
            <person name="Schleper C."/>
            <person name="Guy L."/>
            <person name="Ettema T.J."/>
        </authorList>
    </citation>
    <scope>NUCLEOTIDE SEQUENCE</scope>
</reference>
<gene>
    <name evidence="2" type="ORF">LCGC14_0842980</name>
</gene>
<dbReference type="SUPFAM" id="SSF51126">
    <property type="entry name" value="Pectin lyase-like"/>
    <property type="match status" value="2"/>
</dbReference>
<comment type="caution">
    <text evidence="2">The sequence shown here is derived from an EMBL/GenBank/DDBJ whole genome shotgun (WGS) entry which is preliminary data.</text>
</comment>
<dbReference type="InterPro" id="IPR006626">
    <property type="entry name" value="PbH1"/>
</dbReference>